<keyword evidence="4" id="KW-1185">Reference proteome</keyword>
<evidence type="ECO:0000259" key="2">
    <source>
        <dbReference type="PROSITE" id="PS50263"/>
    </source>
</evidence>
<dbReference type="Pfam" id="PF00795">
    <property type="entry name" value="CN_hydrolase"/>
    <property type="match status" value="1"/>
</dbReference>
<dbReference type="RefSeq" id="WP_048549786.1">
    <property type="nucleotide sequence ID" value="NZ_HF570958.1"/>
</dbReference>
<evidence type="ECO:0000256" key="1">
    <source>
        <dbReference type="ARBA" id="ARBA00010613"/>
    </source>
</evidence>
<dbReference type="PANTHER" id="PTHR23088">
    <property type="entry name" value="NITRILASE-RELATED"/>
    <property type="match status" value="1"/>
</dbReference>
<dbReference type="AlphaFoldDB" id="A0A077M4G4"/>
<dbReference type="CDD" id="cd07583">
    <property type="entry name" value="nitrilase_5"/>
    <property type="match status" value="1"/>
</dbReference>
<comment type="caution">
    <text evidence="3">The sequence shown here is derived from an EMBL/GenBank/DDBJ whole genome shotgun (WGS) entry which is preliminary data.</text>
</comment>
<dbReference type="Gene3D" id="3.60.110.10">
    <property type="entry name" value="Carbon-nitrogen hydrolase"/>
    <property type="match status" value="1"/>
</dbReference>
<proteinExistence type="inferred from homology"/>
<reference evidence="3 4" key="1">
    <citation type="journal article" date="2013" name="ISME J.">
        <title>A metabolic model for members of the genus Tetrasphaera involved in enhanced biological phosphorus removal.</title>
        <authorList>
            <person name="Kristiansen R."/>
            <person name="Nguyen H.T.T."/>
            <person name="Saunders A.M."/>
            <person name="Nielsen J.L."/>
            <person name="Wimmer R."/>
            <person name="Le V.Q."/>
            <person name="McIlroy S.J."/>
            <person name="Petrovski S."/>
            <person name="Seviour R.J."/>
            <person name="Calteau A."/>
            <person name="Nielsen K.L."/>
            <person name="Nielsen P.H."/>
        </authorList>
    </citation>
    <scope>NUCLEOTIDE SEQUENCE [LARGE SCALE GENOMIC DNA]</scope>
    <source>
        <strain evidence="3 4">T1-X7</strain>
    </source>
</reference>
<dbReference type="SUPFAM" id="SSF56317">
    <property type="entry name" value="Carbon-nitrogen hydrolase"/>
    <property type="match status" value="1"/>
</dbReference>
<dbReference type="EMBL" id="CAJB01000403">
    <property type="protein sequence ID" value="CCH79992.1"/>
    <property type="molecule type" value="Genomic_DNA"/>
</dbReference>
<dbReference type="InterPro" id="IPR001110">
    <property type="entry name" value="UPF0012_CS"/>
</dbReference>
<dbReference type="PROSITE" id="PS50263">
    <property type="entry name" value="CN_HYDROLASE"/>
    <property type="match status" value="1"/>
</dbReference>
<dbReference type="STRING" id="1194083.BN12_70008"/>
<protein>
    <submittedName>
        <fullName evidence="3">Putative hydrolase</fullName>
    </submittedName>
</protein>
<sequence>MRAALVQIAYGDDEPVTDRVARVAALVRDQAGHDLVVLPELWAPGGFSYREWETRAEPLDGPTAQAMSAAARDAGVVLHAGSIVERLPAVGADGRTLANTSLVFGPDGSRLAAYRKIHRFGFGAGEPRLMEAGTDLVTVDALGTRLGLSTCYDLRFPELYRSLLDAGTEVLVVPAAWPMARVAHWTLMGRARAVEDQCWLLACNTAGTHAGTTMGGHSQVVAPTGEVVAEAGPDEEVLSVDVDLALVPSTRESFPVLADRRWQGAPA</sequence>
<dbReference type="PANTHER" id="PTHR23088:SF27">
    <property type="entry name" value="DEAMINATED GLUTATHIONE AMIDASE"/>
    <property type="match status" value="1"/>
</dbReference>
<feature type="domain" description="CN hydrolase" evidence="2">
    <location>
        <begin position="1"/>
        <end position="244"/>
    </location>
</feature>
<dbReference type="Proteomes" id="UP000035721">
    <property type="component" value="Unassembled WGS sequence"/>
</dbReference>
<gene>
    <name evidence="3" type="ORF">BN12_70008</name>
</gene>
<name>A0A077M4G4_9MICO</name>
<dbReference type="PROSITE" id="PS01227">
    <property type="entry name" value="UPF0012"/>
    <property type="match status" value="1"/>
</dbReference>
<dbReference type="GO" id="GO:0016787">
    <property type="term" value="F:hydrolase activity"/>
    <property type="evidence" value="ECO:0007669"/>
    <property type="project" value="UniProtKB-KW"/>
</dbReference>
<organism evidence="3 4">
    <name type="scientific">Nostocoides japonicum T1-X7</name>
    <dbReference type="NCBI Taxonomy" id="1194083"/>
    <lineage>
        <taxon>Bacteria</taxon>
        <taxon>Bacillati</taxon>
        <taxon>Actinomycetota</taxon>
        <taxon>Actinomycetes</taxon>
        <taxon>Micrococcales</taxon>
        <taxon>Intrasporangiaceae</taxon>
        <taxon>Nostocoides</taxon>
    </lineage>
</organism>
<dbReference type="OrthoDB" id="9811121at2"/>
<comment type="similarity">
    <text evidence="1">Belongs to the carbon-nitrogen hydrolase superfamily. NIT1/NIT2 family.</text>
</comment>
<evidence type="ECO:0000313" key="3">
    <source>
        <dbReference type="EMBL" id="CCH79992.1"/>
    </source>
</evidence>
<evidence type="ECO:0000313" key="4">
    <source>
        <dbReference type="Proteomes" id="UP000035721"/>
    </source>
</evidence>
<accession>A0A077M4G4</accession>
<dbReference type="InterPro" id="IPR003010">
    <property type="entry name" value="C-N_Hydrolase"/>
</dbReference>
<dbReference type="InterPro" id="IPR036526">
    <property type="entry name" value="C-N_Hydrolase_sf"/>
</dbReference>
<keyword evidence="3" id="KW-0378">Hydrolase</keyword>